<evidence type="ECO:0000313" key="4">
    <source>
        <dbReference type="WBParaSite" id="SCUD_0002089001-mRNA-1"/>
    </source>
</evidence>
<keyword evidence="1" id="KW-0472">Membrane</keyword>
<dbReference type="AlphaFoldDB" id="A0A183L0N8"/>
<dbReference type="WBParaSite" id="SCUD_0002089001-mRNA-1">
    <property type="protein sequence ID" value="SCUD_0002089001-mRNA-1"/>
    <property type="gene ID" value="SCUD_0002089001"/>
</dbReference>
<keyword evidence="3" id="KW-1185">Reference proteome</keyword>
<evidence type="ECO:0000256" key="1">
    <source>
        <dbReference type="SAM" id="Phobius"/>
    </source>
</evidence>
<dbReference type="EMBL" id="UZAK01045265">
    <property type="protein sequence ID" value="VDP73690.1"/>
    <property type="molecule type" value="Genomic_DNA"/>
</dbReference>
<feature type="transmembrane region" description="Helical" evidence="1">
    <location>
        <begin position="21"/>
        <end position="41"/>
    </location>
</feature>
<proteinExistence type="predicted"/>
<name>A0A183L0N8_9TREM</name>
<accession>A0A183L0N8</accession>
<dbReference type="Proteomes" id="UP000279833">
    <property type="component" value="Unassembled WGS sequence"/>
</dbReference>
<sequence>MNKISMTIIKHFYVHRIMNNLLIQHNIQLVILLAFYIKVLINVVSHRFRWIIQL</sequence>
<organism evidence="4">
    <name type="scientific">Schistosoma curassoni</name>
    <dbReference type="NCBI Taxonomy" id="6186"/>
    <lineage>
        <taxon>Eukaryota</taxon>
        <taxon>Metazoa</taxon>
        <taxon>Spiralia</taxon>
        <taxon>Lophotrochozoa</taxon>
        <taxon>Platyhelminthes</taxon>
        <taxon>Trematoda</taxon>
        <taxon>Digenea</taxon>
        <taxon>Strigeidida</taxon>
        <taxon>Schistosomatoidea</taxon>
        <taxon>Schistosomatidae</taxon>
        <taxon>Schistosoma</taxon>
    </lineage>
</organism>
<evidence type="ECO:0000313" key="2">
    <source>
        <dbReference type="EMBL" id="VDP73690.1"/>
    </source>
</evidence>
<reference evidence="4" key="1">
    <citation type="submission" date="2016-06" db="UniProtKB">
        <authorList>
            <consortium name="WormBaseParasite"/>
        </authorList>
    </citation>
    <scope>IDENTIFICATION</scope>
</reference>
<keyword evidence="1" id="KW-0812">Transmembrane</keyword>
<reference evidence="2 3" key="2">
    <citation type="submission" date="2018-11" db="EMBL/GenBank/DDBJ databases">
        <authorList>
            <consortium name="Pathogen Informatics"/>
        </authorList>
    </citation>
    <scope>NUCLEOTIDE SEQUENCE [LARGE SCALE GENOMIC DNA]</scope>
    <source>
        <strain evidence="2">Dakar</strain>
        <strain evidence="3">Dakar, Senegal</strain>
    </source>
</reference>
<protein>
    <submittedName>
        <fullName evidence="2 4">Uncharacterized protein</fullName>
    </submittedName>
</protein>
<keyword evidence="1" id="KW-1133">Transmembrane helix</keyword>
<evidence type="ECO:0000313" key="3">
    <source>
        <dbReference type="Proteomes" id="UP000279833"/>
    </source>
</evidence>
<gene>
    <name evidence="2" type="ORF">SCUD_LOCUS20887</name>
</gene>